<name>A0ABN1G3A1_9BACI</name>
<proteinExistence type="predicted"/>
<protein>
    <recommendedName>
        <fullName evidence="4">DUF3917 domain-containing protein</fullName>
    </recommendedName>
</protein>
<keyword evidence="1" id="KW-1133">Transmembrane helix</keyword>
<gene>
    <name evidence="2" type="ORF">GCM10009001_20260</name>
</gene>
<dbReference type="Proteomes" id="UP001500866">
    <property type="component" value="Unassembled WGS sequence"/>
</dbReference>
<keyword evidence="1" id="KW-0472">Membrane</keyword>
<keyword evidence="3" id="KW-1185">Reference proteome</keyword>
<reference evidence="2 3" key="1">
    <citation type="journal article" date="2019" name="Int. J. Syst. Evol. Microbiol.">
        <title>The Global Catalogue of Microorganisms (GCM) 10K type strain sequencing project: providing services to taxonomists for standard genome sequencing and annotation.</title>
        <authorList>
            <consortium name="The Broad Institute Genomics Platform"/>
            <consortium name="The Broad Institute Genome Sequencing Center for Infectious Disease"/>
            <person name="Wu L."/>
            <person name="Ma J."/>
        </authorList>
    </citation>
    <scope>NUCLEOTIDE SEQUENCE [LARGE SCALE GENOMIC DNA]</scope>
    <source>
        <strain evidence="2 3">JCM 15395</strain>
    </source>
</reference>
<accession>A0ABN1G3A1</accession>
<evidence type="ECO:0000313" key="2">
    <source>
        <dbReference type="EMBL" id="GAA0603230.1"/>
    </source>
</evidence>
<dbReference type="RefSeq" id="WP_343812670.1">
    <property type="nucleotide sequence ID" value="NZ_BAAADS010000014.1"/>
</dbReference>
<dbReference type="EMBL" id="BAAADS010000014">
    <property type="protein sequence ID" value="GAA0603230.1"/>
    <property type="molecule type" value="Genomic_DNA"/>
</dbReference>
<evidence type="ECO:0008006" key="4">
    <source>
        <dbReference type="Google" id="ProtNLM"/>
    </source>
</evidence>
<feature type="transmembrane region" description="Helical" evidence="1">
    <location>
        <begin position="56"/>
        <end position="75"/>
    </location>
</feature>
<evidence type="ECO:0000313" key="3">
    <source>
        <dbReference type="Proteomes" id="UP001500866"/>
    </source>
</evidence>
<evidence type="ECO:0000256" key="1">
    <source>
        <dbReference type="SAM" id="Phobius"/>
    </source>
</evidence>
<comment type="caution">
    <text evidence="2">The sequence shown here is derived from an EMBL/GenBank/DDBJ whole genome shotgun (WGS) entry which is preliminary data.</text>
</comment>
<sequence length="77" mass="8833">MKFFIEGERILFNVETAGWHVIISVLLIIFSFYFTLTFIENLHKGEDERVTKQSKLAAIICFGIALVIPFLIALITK</sequence>
<organism evidence="2 3">
    <name type="scientific">Virgibacillus siamensis</name>
    <dbReference type="NCBI Taxonomy" id="480071"/>
    <lineage>
        <taxon>Bacteria</taxon>
        <taxon>Bacillati</taxon>
        <taxon>Bacillota</taxon>
        <taxon>Bacilli</taxon>
        <taxon>Bacillales</taxon>
        <taxon>Bacillaceae</taxon>
        <taxon>Virgibacillus</taxon>
    </lineage>
</organism>
<keyword evidence="1" id="KW-0812">Transmembrane</keyword>
<feature type="transmembrane region" description="Helical" evidence="1">
    <location>
        <begin position="17"/>
        <end position="36"/>
    </location>
</feature>